<dbReference type="AlphaFoldDB" id="A0A9P7K4C9"/>
<reference evidence="1" key="1">
    <citation type="submission" date="2021-02" db="EMBL/GenBank/DDBJ databases">
        <authorList>
            <person name="Nieuwenhuis M."/>
            <person name="Van De Peppel L.J.J."/>
        </authorList>
    </citation>
    <scope>NUCLEOTIDE SEQUENCE</scope>
    <source>
        <strain evidence="1">D49</strain>
    </source>
</reference>
<dbReference type="InterPro" id="IPR036597">
    <property type="entry name" value="Fido-like_dom_sf"/>
</dbReference>
<name>A0A9P7K4C9_9AGAR</name>
<evidence type="ECO:0000313" key="2">
    <source>
        <dbReference type="Proteomes" id="UP000717328"/>
    </source>
</evidence>
<dbReference type="EMBL" id="JABCKI010005936">
    <property type="protein sequence ID" value="KAG5636418.1"/>
    <property type="molecule type" value="Genomic_DNA"/>
</dbReference>
<comment type="caution">
    <text evidence="1">The sequence shown here is derived from an EMBL/GenBank/DDBJ whole genome shotgun (WGS) entry which is preliminary data.</text>
</comment>
<reference evidence="1" key="2">
    <citation type="submission" date="2021-10" db="EMBL/GenBank/DDBJ databases">
        <title>Phylogenomics reveals ancestral predisposition of the termite-cultivated fungus Termitomyces towards a domesticated lifestyle.</title>
        <authorList>
            <person name="Auxier B."/>
            <person name="Grum-Grzhimaylo A."/>
            <person name="Cardenas M.E."/>
            <person name="Lodge J.D."/>
            <person name="Laessoe T."/>
            <person name="Pedersen O."/>
            <person name="Smith M.E."/>
            <person name="Kuyper T.W."/>
            <person name="Franco-Molano E.A."/>
            <person name="Baroni T.J."/>
            <person name="Aanen D.K."/>
        </authorList>
    </citation>
    <scope>NUCLEOTIDE SEQUENCE</scope>
    <source>
        <strain evidence="1">D49</strain>
    </source>
</reference>
<dbReference type="OrthoDB" id="439046at2759"/>
<protein>
    <submittedName>
        <fullName evidence="1">Uncharacterized protein</fullName>
    </submittedName>
</protein>
<dbReference type="Gene3D" id="1.10.3290.10">
    <property type="entry name" value="Fido-like domain"/>
    <property type="match status" value="2"/>
</dbReference>
<accession>A0A9P7K4C9</accession>
<keyword evidence="2" id="KW-1185">Reference proteome</keyword>
<gene>
    <name evidence="1" type="ORF">H0H81_008128</name>
</gene>
<dbReference type="Proteomes" id="UP000717328">
    <property type="component" value="Unassembled WGS sequence"/>
</dbReference>
<proteinExistence type="predicted"/>
<evidence type="ECO:0000313" key="1">
    <source>
        <dbReference type="EMBL" id="KAG5636418.1"/>
    </source>
</evidence>
<organism evidence="1 2">
    <name type="scientific">Sphagnurus paluster</name>
    <dbReference type="NCBI Taxonomy" id="117069"/>
    <lineage>
        <taxon>Eukaryota</taxon>
        <taxon>Fungi</taxon>
        <taxon>Dikarya</taxon>
        <taxon>Basidiomycota</taxon>
        <taxon>Agaricomycotina</taxon>
        <taxon>Agaricomycetes</taxon>
        <taxon>Agaricomycetidae</taxon>
        <taxon>Agaricales</taxon>
        <taxon>Tricholomatineae</taxon>
        <taxon>Lyophyllaceae</taxon>
        <taxon>Sphagnurus</taxon>
    </lineage>
</organism>
<dbReference type="SUPFAM" id="SSF140931">
    <property type="entry name" value="Fic-like"/>
    <property type="match status" value="1"/>
</dbReference>
<sequence length="663" mass="74073">MVPHFGHGLNTATGVSNPARVPTPAIGALDLTLQHCESDNTIKFPDFVHDCERVISLILREPENYRKVSESTVQPTLVLAFLRAEAVYKSHWKQDPRIAYLFSDLLVRLDAFEYALEVLHELFAQLAEPGPLVAEAIAYVEKLRLERVEQSKRSNFDQSSTPLFSPFNFVTVLQLAINSSQSRISWLYEPNKIAPIPLLEELSVPILQFTSFPNYCLTPAELSRLVRAIAVHTSIVEGVVTLTSNLTEALVSLGFEFQTFEGIDMDPETKAFTQQVLIDAQEATSMALDSTGDATRLFDAQHMGEIHAMFTRTACIVSSTTGGQRISSFIGRGCYKTLSNHVLTQSGKYHVYCPPEYVDSEIIQLFVMLQGANGRLARALTSSVLRFYGLLPMLVSMHDRPDYILALMQVQTPRLPMPAFLLTLLDMLLVDLQADAGNLKPLAHFIARQQLQAYLIAKSCLAGPDTPVIYAPVRATRIEAAHSFIFKCMNELAPRYWRKVDLHETAPLRPLCNITIHDLHTIKVVPVISASTSSEQSRNQFHLLYGSLWPLETDVFVVYLTTESPVEQELGFYPIRALTGLVYADDAQVWEARLRSFLLDDVAGVMASEPVLHEIYCALRKQLASGPEDFAEVDCRGLAFVKNHQTLHNGQHTLLITLSDFVP</sequence>